<dbReference type="AlphaFoldDB" id="A0A6P8B883"/>
<evidence type="ECO:0000313" key="2">
    <source>
        <dbReference type="RefSeq" id="XP_030983204.1"/>
    </source>
</evidence>
<keyword evidence="1" id="KW-1185">Reference proteome</keyword>
<dbReference type="RefSeq" id="XP_030983204.1">
    <property type="nucleotide sequence ID" value="XM_031125853.1"/>
</dbReference>
<sequence>MTKTEVRRLTRQLKTAVLRDMTTEADKTRRAPEHADCCRPPENRRDDKYNFGCRCRAERGRLLVVWDEAVAAAVEHLRRLCRRQLMSWELEEVRRRRPLMQKQKRAGMRFVFAPQDLEAALDAVREVKMAMLADDLELERAALAEDVGENEE</sequence>
<reference evidence="2" key="2">
    <citation type="submission" date="2019-10" db="EMBL/GenBank/DDBJ databases">
        <authorList>
            <consortium name="NCBI Genome Project"/>
        </authorList>
    </citation>
    <scope>NUCLEOTIDE SEQUENCE</scope>
    <source>
        <strain evidence="2">NI907</strain>
    </source>
</reference>
<reference evidence="2" key="3">
    <citation type="submission" date="2025-08" db="UniProtKB">
        <authorList>
            <consortium name="RefSeq"/>
        </authorList>
    </citation>
    <scope>IDENTIFICATION</scope>
    <source>
        <strain evidence="2">NI907</strain>
    </source>
</reference>
<organism evidence="1 2">
    <name type="scientific">Pyricularia grisea</name>
    <name type="common">Crabgrass-specific blast fungus</name>
    <name type="synonym">Magnaporthe grisea</name>
    <dbReference type="NCBI Taxonomy" id="148305"/>
    <lineage>
        <taxon>Eukaryota</taxon>
        <taxon>Fungi</taxon>
        <taxon>Dikarya</taxon>
        <taxon>Ascomycota</taxon>
        <taxon>Pezizomycotina</taxon>
        <taxon>Sordariomycetes</taxon>
        <taxon>Sordariomycetidae</taxon>
        <taxon>Magnaporthales</taxon>
        <taxon>Pyriculariaceae</taxon>
        <taxon>Pyricularia</taxon>
    </lineage>
</organism>
<dbReference type="OrthoDB" id="5236201at2759"/>
<name>A0A6P8B883_PYRGI</name>
<reference evidence="1 2" key="1">
    <citation type="journal article" date="2019" name="Mol. Biol. Evol.">
        <title>Blast fungal genomes show frequent chromosomal changes, gene gains and losses, and effector gene turnover.</title>
        <authorList>
            <person name="Gomez Luciano L.B."/>
            <person name="Jason Tsai I."/>
            <person name="Chuma I."/>
            <person name="Tosa Y."/>
            <person name="Chen Y.H."/>
            <person name="Li J.Y."/>
            <person name="Li M.Y."/>
            <person name="Jade Lu M.Y."/>
            <person name="Nakayashiki H."/>
            <person name="Li W.H."/>
        </authorList>
    </citation>
    <scope>NUCLEOTIDE SEQUENCE [LARGE SCALE GENOMIC DNA]</scope>
    <source>
        <strain evidence="1 2">NI907</strain>
    </source>
</reference>
<proteinExistence type="predicted"/>
<dbReference type="KEGG" id="pgri:PgNI_05822"/>
<dbReference type="Proteomes" id="UP000515153">
    <property type="component" value="Chromosome I"/>
</dbReference>
<protein>
    <submittedName>
        <fullName evidence="2">Uncharacterized protein</fullName>
    </submittedName>
</protein>
<evidence type="ECO:0000313" key="1">
    <source>
        <dbReference type="Proteomes" id="UP000515153"/>
    </source>
</evidence>
<accession>A0A6P8B883</accession>
<gene>
    <name evidence="2" type="ORF">PgNI_05822</name>
</gene>
<dbReference type="GeneID" id="41960762"/>